<feature type="chain" id="PRO_5001869571" description="Rhodanese domain-containing protein" evidence="1">
    <location>
        <begin position="28"/>
        <end position="140"/>
    </location>
</feature>
<sequence length="140" mass="14958">MRRHPMLLSRARQGLLLACLLPIAALAGRPDVSPAAVAEITARPDAPLLLDVRSPEEFAAGHVAGAVNIPHDQLASRLAEVEAADRPWVLVYCRSGKRATSAEEVLAKAGVEVRQIEGSWLRWEAEGRPVAKPAASESGQ</sequence>
<protein>
    <recommendedName>
        <fullName evidence="2">Rhodanese domain-containing protein</fullName>
    </recommendedName>
</protein>
<dbReference type="CDD" id="cd00158">
    <property type="entry name" value="RHOD"/>
    <property type="match status" value="1"/>
</dbReference>
<evidence type="ECO:0000313" key="3">
    <source>
        <dbReference type="EMBL" id="KFN41895.1"/>
    </source>
</evidence>
<dbReference type="PANTHER" id="PTHR43031:SF1">
    <property type="entry name" value="PYRIDINE NUCLEOTIDE-DISULPHIDE OXIDOREDUCTASE"/>
    <property type="match status" value="1"/>
</dbReference>
<evidence type="ECO:0000313" key="4">
    <source>
        <dbReference type="Proteomes" id="UP000029393"/>
    </source>
</evidence>
<accession>A0A091BBW2</accession>
<dbReference type="AlphaFoldDB" id="A0A091BBW2"/>
<dbReference type="PANTHER" id="PTHR43031">
    <property type="entry name" value="FAD-DEPENDENT OXIDOREDUCTASE"/>
    <property type="match status" value="1"/>
</dbReference>
<feature type="domain" description="Rhodanese" evidence="2">
    <location>
        <begin position="43"/>
        <end position="132"/>
    </location>
</feature>
<keyword evidence="4" id="KW-1185">Reference proteome</keyword>
<gene>
    <name evidence="3" type="ORF">N787_03790</name>
</gene>
<reference evidence="3 4" key="1">
    <citation type="submission" date="2013-09" db="EMBL/GenBank/DDBJ databases">
        <title>Genome sequencing of Arenimonas metalli.</title>
        <authorList>
            <person name="Chen F."/>
            <person name="Wang G."/>
        </authorList>
    </citation>
    <scope>NUCLEOTIDE SEQUENCE [LARGE SCALE GENOMIC DNA]</scope>
    <source>
        <strain evidence="3 4">CF5-1</strain>
    </source>
</reference>
<dbReference type="eggNOG" id="COG0607">
    <property type="taxonomic scope" value="Bacteria"/>
</dbReference>
<dbReference type="InterPro" id="IPR050229">
    <property type="entry name" value="GlpE_sulfurtransferase"/>
</dbReference>
<organism evidence="3 4">
    <name type="scientific">Arenimonas metalli CF5-1</name>
    <dbReference type="NCBI Taxonomy" id="1384056"/>
    <lineage>
        <taxon>Bacteria</taxon>
        <taxon>Pseudomonadati</taxon>
        <taxon>Pseudomonadota</taxon>
        <taxon>Gammaproteobacteria</taxon>
        <taxon>Lysobacterales</taxon>
        <taxon>Lysobacteraceae</taxon>
        <taxon>Arenimonas</taxon>
    </lineage>
</organism>
<dbReference type="OrthoDB" id="9814704at2"/>
<comment type="caution">
    <text evidence="3">The sequence shown here is derived from an EMBL/GenBank/DDBJ whole genome shotgun (WGS) entry which is preliminary data.</text>
</comment>
<dbReference type="SUPFAM" id="SSF52821">
    <property type="entry name" value="Rhodanese/Cell cycle control phosphatase"/>
    <property type="match status" value="1"/>
</dbReference>
<dbReference type="PROSITE" id="PS50206">
    <property type="entry name" value="RHODANESE_3"/>
    <property type="match status" value="1"/>
</dbReference>
<dbReference type="Proteomes" id="UP000029393">
    <property type="component" value="Unassembled WGS sequence"/>
</dbReference>
<evidence type="ECO:0000256" key="1">
    <source>
        <dbReference type="SAM" id="SignalP"/>
    </source>
</evidence>
<dbReference type="PATRIC" id="fig|1384056.3.peg.2276"/>
<name>A0A091BBW2_9GAMM</name>
<dbReference type="InterPro" id="IPR036873">
    <property type="entry name" value="Rhodanese-like_dom_sf"/>
</dbReference>
<dbReference type="RefSeq" id="WP_052575426.1">
    <property type="nucleotide sequence ID" value="NZ_AVCK01000055.1"/>
</dbReference>
<feature type="signal peptide" evidence="1">
    <location>
        <begin position="1"/>
        <end position="27"/>
    </location>
</feature>
<dbReference type="SMART" id="SM00450">
    <property type="entry name" value="RHOD"/>
    <property type="match status" value="1"/>
</dbReference>
<dbReference type="EMBL" id="AVCK01000055">
    <property type="protein sequence ID" value="KFN41895.1"/>
    <property type="molecule type" value="Genomic_DNA"/>
</dbReference>
<proteinExistence type="predicted"/>
<dbReference type="Gene3D" id="3.40.250.10">
    <property type="entry name" value="Rhodanese-like domain"/>
    <property type="match status" value="1"/>
</dbReference>
<dbReference type="InterPro" id="IPR001763">
    <property type="entry name" value="Rhodanese-like_dom"/>
</dbReference>
<evidence type="ECO:0000259" key="2">
    <source>
        <dbReference type="PROSITE" id="PS50206"/>
    </source>
</evidence>
<dbReference type="STRING" id="1384056.N787_03790"/>
<keyword evidence="1" id="KW-0732">Signal</keyword>
<dbReference type="Pfam" id="PF00581">
    <property type="entry name" value="Rhodanese"/>
    <property type="match status" value="1"/>
</dbReference>